<keyword evidence="2" id="KW-1185">Reference proteome</keyword>
<dbReference type="Proteomes" id="UP001055811">
    <property type="component" value="Linkage Group LG09"/>
</dbReference>
<reference evidence="2" key="1">
    <citation type="journal article" date="2022" name="Mol. Ecol. Resour.">
        <title>The genomes of chicory, endive, great burdock and yacon provide insights into Asteraceae palaeo-polyploidization history and plant inulin production.</title>
        <authorList>
            <person name="Fan W."/>
            <person name="Wang S."/>
            <person name="Wang H."/>
            <person name="Wang A."/>
            <person name="Jiang F."/>
            <person name="Liu H."/>
            <person name="Zhao H."/>
            <person name="Xu D."/>
            <person name="Zhang Y."/>
        </authorList>
    </citation>
    <scope>NUCLEOTIDE SEQUENCE [LARGE SCALE GENOMIC DNA]</scope>
    <source>
        <strain evidence="2">cv. Punajuju</strain>
    </source>
</reference>
<protein>
    <submittedName>
        <fullName evidence="1">Uncharacterized protein</fullName>
    </submittedName>
</protein>
<sequence>MDISDDGPDRSLLSVETADRPGLLVDLVKIFTDINVAVESGEFDTEDSQGEEVIKPYTSTTLDADVGYFALVIKMYPQGRMSHHFREMREGDYMAVKGPKGRFRYQSGQVARAVLENPPDKTKVHLIYANVTSDDILFKAS</sequence>
<dbReference type="EMBL" id="CM042017">
    <property type="protein sequence ID" value="KAI3691029.1"/>
    <property type="molecule type" value="Genomic_DNA"/>
</dbReference>
<organism evidence="1 2">
    <name type="scientific">Cichorium intybus</name>
    <name type="common">Chicory</name>
    <dbReference type="NCBI Taxonomy" id="13427"/>
    <lineage>
        <taxon>Eukaryota</taxon>
        <taxon>Viridiplantae</taxon>
        <taxon>Streptophyta</taxon>
        <taxon>Embryophyta</taxon>
        <taxon>Tracheophyta</taxon>
        <taxon>Spermatophyta</taxon>
        <taxon>Magnoliopsida</taxon>
        <taxon>eudicotyledons</taxon>
        <taxon>Gunneridae</taxon>
        <taxon>Pentapetalae</taxon>
        <taxon>asterids</taxon>
        <taxon>campanulids</taxon>
        <taxon>Asterales</taxon>
        <taxon>Asteraceae</taxon>
        <taxon>Cichorioideae</taxon>
        <taxon>Cichorieae</taxon>
        <taxon>Cichoriinae</taxon>
        <taxon>Cichorium</taxon>
    </lineage>
</organism>
<name>A0ACB8Z1C8_CICIN</name>
<proteinExistence type="predicted"/>
<comment type="caution">
    <text evidence="1">The sequence shown here is derived from an EMBL/GenBank/DDBJ whole genome shotgun (WGS) entry which is preliminary data.</text>
</comment>
<reference evidence="1 2" key="2">
    <citation type="journal article" date="2022" name="Mol. Ecol. Resour.">
        <title>The genomes of chicory, endive, great burdock and yacon provide insights into Asteraceae paleo-polyploidization history and plant inulin production.</title>
        <authorList>
            <person name="Fan W."/>
            <person name="Wang S."/>
            <person name="Wang H."/>
            <person name="Wang A."/>
            <person name="Jiang F."/>
            <person name="Liu H."/>
            <person name="Zhao H."/>
            <person name="Xu D."/>
            <person name="Zhang Y."/>
        </authorList>
    </citation>
    <scope>NUCLEOTIDE SEQUENCE [LARGE SCALE GENOMIC DNA]</scope>
    <source>
        <strain evidence="2">cv. Punajuju</strain>
        <tissue evidence="1">Leaves</tissue>
    </source>
</reference>
<gene>
    <name evidence="1" type="ORF">L2E82_49243</name>
</gene>
<evidence type="ECO:0000313" key="2">
    <source>
        <dbReference type="Proteomes" id="UP001055811"/>
    </source>
</evidence>
<evidence type="ECO:0000313" key="1">
    <source>
        <dbReference type="EMBL" id="KAI3691029.1"/>
    </source>
</evidence>
<accession>A0ACB8Z1C8</accession>